<sequence>MCWSSTADLVAGGTVAGLGVAALTQVRRVRQLPLAALPLLLGVHQLIEALVWWGEEGRIGAGTAGAARVAWAVIAYPLLPALVPLGVLLVAPPARRALPAVFLTVGLASSAVLAYAVASGPVTAAVDGHTLRYGVGVPHGTLVGAGYLLATVGALLASGQRDIRTLGLVCGAGAAVCLTLWQTAFVSTWCALAALSSVFVLRWLVRARGWPSGPADGADRGAASPVRSVLPGGDGPSAV</sequence>
<evidence type="ECO:0000256" key="2">
    <source>
        <dbReference type="SAM" id="Phobius"/>
    </source>
</evidence>
<evidence type="ECO:0000313" key="4">
    <source>
        <dbReference type="Proteomes" id="UP001592531"/>
    </source>
</evidence>
<reference evidence="3 4" key="1">
    <citation type="submission" date="2024-09" db="EMBL/GenBank/DDBJ databases">
        <authorList>
            <person name="Lee S.D."/>
        </authorList>
    </citation>
    <scope>NUCLEOTIDE SEQUENCE [LARGE SCALE GENOMIC DNA]</scope>
    <source>
        <strain evidence="3 4">N8-3</strain>
    </source>
</reference>
<proteinExistence type="predicted"/>
<dbReference type="EMBL" id="JBHFAB010000018">
    <property type="protein sequence ID" value="MFC1419401.1"/>
    <property type="molecule type" value="Genomic_DNA"/>
</dbReference>
<feature type="transmembrane region" description="Helical" evidence="2">
    <location>
        <begin position="137"/>
        <end position="156"/>
    </location>
</feature>
<keyword evidence="2" id="KW-0472">Membrane</keyword>
<dbReference type="InterPro" id="IPR046737">
    <property type="entry name" value="DUF6629"/>
</dbReference>
<protein>
    <submittedName>
        <fullName evidence="3">DUF6629 family protein</fullName>
    </submittedName>
</protein>
<evidence type="ECO:0000256" key="1">
    <source>
        <dbReference type="SAM" id="MobiDB-lite"/>
    </source>
</evidence>
<dbReference type="Pfam" id="PF20334">
    <property type="entry name" value="DUF6629"/>
    <property type="match status" value="1"/>
</dbReference>
<feature type="transmembrane region" description="Helical" evidence="2">
    <location>
        <begin position="97"/>
        <end position="117"/>
    </location>
</feature>
<keyword evidence="4" id="KW-1185">Reference proteome</keyword>
<feature type="transmembrane region" description="Helical" evidence="2">
    <location>
        <begin position="163"/>
        <end position="181"/>
    </location>
</feature>
<keyword evidence="2" id="KW-1133">Transmembrane helix</keyword>
<evidence type="ECO:0000313" key="3">
    <source>
        <dbReference type="EMBL" id="MFC1419401.1"/>
    </source>
</evidence>
<organism evidence="3 4">
    <name type="scientific">Streptacidiphilus cavernicola</name>
    <dbReference type="NCBI Taxonomy" id="3342716"/>
    <lineage>
        <taxon>Bacteria</taxon>
        <taxon>Bacillati</taxon>
        <taxon>Actinomycetota</taxon>
        <taxon>Actinomycetes</taxon>
        <taxon>Kitasatosporales</taxon>
        <taxon>Streptomycetaceae</taxon>
        <taxon>Streptacidiphilus</taxon>
    </lineage>
</organism>
<keyword evidence="2" id="KW-0812">Transmembrane</keyword>
<comment type="caution">
    <text evidence="3">The sequence shown here is derived from an EMBL/GenBank/DDBJ whole genome shotgun (WGS) entry which is preliminary data.</text>
</comment>
<accession>A0ABV6W074</accession>
<feature type="transmembrane region" description="Helical" evidence="2">
    <location>
        <begin position="69"/>
        <end position="90"/>
    </location>
</feature>
<feature type="transmembrane region" description="Helical" evidence="2">
    <location>
        <begin position="35"/>
        <end position="54"/>
    </location>
</feature>
<dbReference type="RefSeq" id="WP_380538680.1">
    <property type="nucleotide sequence ID" value="NZ_JBHFAB010000018.1"/>
</dbReference>
<gene>
    <name evidence="3" type="ORF">ACEZDE_22605</name>
</gene>
<dbReference type="Proteomes" id="UP001592531">
    <property type="component" value="Unassembled WGS sequence"/>
</dbReference>
<feature type="region of interest" description="Disordered" evidence="1">
    <location>
        <begin position="214"/>
        <end position="239"/>
    </location>
</feature>
<name>A0ABV6W074_9ACTN</name>